<dbReference type="Proteomes" id="UP000305067">
    <property type="component" value="Unassembled WGS sequence"/>
</dbReference>
<dbReference type="EMBL" id="ML178839">
    <property type="protein sequence ID" value="TFK98470.1"/>
    <property type="molecule type" value="Genomic_DNA"/>
</dbReference>
<proteinExistence type="predicted"/>
<keyword evidence="1" id="KW-1133">Transmembrane helix</keyword>
<feature type="transmembrane region" description="Helical" evidence="1">
    <location>
        <begin position="38"/>
        <end position="57"/>
    </location>
</feature>
<evidence type="ECO:0000256" key="1">
    <source>
        <dbReference type="SAM" id="Phobius"/>
    </source>
</evidence>
<organism evidence="2 3">
    <name type="scientific">Pterulicium gracile</name>
    <dbReference type="NCBI Taxonomy" id="1884261"/>
    <lineage>
        <taxon>Eukaryota</taxon>
        <taxon>Fungi</taxon>
        <taxon>Dikarya</taxon>
        <taxon>Basidiomycota</taxon>
        <taxon>Agaricomycotina</taxon>
        <taxon>Agaricomycetes</taxon>
        <taxon>Agaricomycetidae</taxon>
        <taxon>Agaricales</taxon>
        <taxon>Pleurotineae</taxon>
        <taxon>Pterulaceae</taxon>
        <taxon>Pterulicium</taxon>
    </lineage>
</organism>
<evidence type="ECO:0000313" key="3">
    <source>
        <dbReference type="Proteomes" id="UP000305067"/>
    </source>
</evidence>
<keyword evidence="1" id="KW-0472">Membrane</keyword>
<dbReference type="AlphaFoldDB" id="A0A5C3QDG3"/>
<accession>A0A5C3QDG3</accession>
<feature type="transmembrane region" description="Helical" evidence="1">
    <location>
        <begin position="6"/>
        <end position="26"/>
    </location>
</feature>
<keyword evidence="1" id="KW-0812">Transmembrane</keyword>
<gene>
    <name evidence="2" type="ORF">BDV98DRAFT_204890</name>
</gene>
<protein>
    <submittedName>
        <fullName evidence="2">Uncharacterized protein</fullName>
    </submittedName>
</protein>
<keyword evidence="3" id="KW-1185">Reference proteome</keyword>
<evidence type="ECO:0000313" key="2">
    <source>
        <dbReference type="EMBL" id="TFK98470.1"/>
    </source>
</evidence>
<sequence>MPAYAILRQWYLPLWLIGPTLLLSVSSPRSFPCNSIRFCYAVTFNALLNALLQWALWPFAQWYIVVQVWI</sequence>
<reference evidence="2 3" key="1">
    <citation type="journal article" date="2019" name="Nat. Ecol. Evol.">
        <title>Megaphylogeny resolves global patterns of mushroom evolution.</title>
        <authorList>
            <person name="Varga T."/>
            <person name="Krizsan K."/>
            <person name="Foldi C."/>
            <person name="Dima B."/>
            <person name="Sanchez-Garcia M."/>
            <person name="Sanchez-Ramirez S."/>
            <person name="Szollosi G.J."/>
            <person name="Szarkandi J.G."/>
            <person name="Papp V."/>
            <person name="Albert L."/>
            <person name="Andreopoulos W."/>
            <person name="Angelini C."/>
            <person name="Antonin V."/>
            <person name="Barry K.W."/>
            <person name="Bougher N.L."/>
            <person name="Buchanan P."/>
            <person name="Buyck B."/>
            <person name="Bense V."/>
            <person name="Catcheside P."/>
            <person name="Chovatia M."/>
            <person name="Cooper J."/>
            <person name="Damon W."/>
            <person name="Desjardin D."/>
            <person name="Finy P."/>
            <person name="Geml J."/>
            <person name="Haridas S."/>
            <person name="Hughes K."/>
            <person name="Justo A."/>
            <person name="Karasinski D."/>
            <person name="Kautmanova I."/>
            <person name="Kiss B."/>
            <person name="Kocsube S."/>
            <person name="Kotiranta H."/>
            <person name="LaButti K.M."/>
            <person name="Lechner B.E."/>
            <person name="Liimatainen K."/>
            <person name="Lipzen A."/>
            <person name="Lukacs Z."/>
            <person name="Mihaltcheva S."/>
            <person name="Morgado L.N."/>
            <person name="Niskanen T."/>
            <person name="Noordeloos M.E."/>
            <person name="Ohm R.A."/>
            <person name="Ortiz-Santana B."/>
            <person name="Ovrebo C."/>
            <person name="Racz N."/>
            <person name="Riley R."/>
            <person name="Savchenko A."/>
            <person name="Shiryaev A."/>
            <person name="Soop K."/>
            <person name="Spirin V."/>
            <person name="Szebenyi C."/>
            <person name="Tomsovsky M."/>
            <person name="Tulloss R.E."/>
            <person name="Uehling J."/>
            <person name="Grigoriev I.V."/>
            <person name="Vagvolgyi C."/>
            <person name="Papp T."/>
            <person name="Martin F.M."/>
            <person name="Miettinen O."/>
            <person name="Hibbett D.S."/>
            <person name="Nagy L.G."/>
        </authorList>
    </citation>
    <scope>NUCLEOTIDE SEQUENCE [LARGE SCALE GENOMIC DNA]</scope>
    <source>
        <strain evidence="2 3">CBS 309.79</strain>
    </source>
</reference>
<name>A0A5C3QDG3_9AGAR</name>